<dbReference type="PANTHER" id="PTHR32268">
    <property type="entry name" value="HOMOSERINE O-ACETYLTRANSFERASE"/>
    <property type="match status" value="1"/>
</dbReference>
<organism evidence="3 4">
    <name type="scientific">Lachancea quebecensis</name>
    <dbReference type="NCBI Taxonomy" id="1654605"/>
    <lineage>
        <taxon>Eukaryota</taxon>
        <taxon>Fungi</taxon>
        <taxon>Dikarya</taxon>
        <taxon>Ascomycota</taxon>
        <taxon>Saccharomycotina</taxon>
        <taxon>Saccharomycetes</taxon>
        <taxon>Saccharomycetales</taxon>
        <taxon>Saccharomycetaceae</taxon>
        <taxon>Lachancea</taxon>
    </lineage>
</organism>
<dbReference type="GO" id="GO:0009001">
    <property type="term" value="F:serine O-acetyltransferase activity"/>
    <property type="evidence" value="ECO:0007669"/>
    <property type="project" value="TreeGrafter"/>
</dbReference>
<proteinExistence type="inferred from homology"/>
<dbReference type="PIRSF" id="PIRSF000443">
    <property type="entry name" value="Homoser_Ac_trans"/>
    <property type="match status" value="1"/>
</dbReference>
<dbReference type="InterPro" id="IPR029058">
    <property type="entry name" value="AB_hydrolase_fold"/>
</dbReference>
<dbReference type="Proteomes" id="UP000236544">
    <property type="component" value="Unassembled WGS sequence"/>
</dbReference>
<name>A0A0P1KU55_9SACH</name>
<dbReference type="GO" id="GO:0009092">
    <property type="term" value="P:homoserine metabolic process"/>
    <property type="evidence" value="ECO:0007669"/>
    <property type="project" value="TreeGrafter"/>
</dbReference>
<comment type="similarity">
    <text evidence="1">Belongs to the AB hydrolase superfamily. MetX family.</text>
</comment>
<protein>
    <submittedName>
        <fullName evidence="3">LAQU0S10e01838g1_1</fullName>
    </submittedName>
</protein>
<feature type="domain" description="AB hydrolase-1" evidence="2">
    <location>
        <begin position="117"/>
        <end position="366"/>
    </location>
</feature>
<dbReference type="Gene3D" id="3.40.50.1820">
    <property type="entry name" value="alpha/beta hydrolase"/>
    <property type="match status" value="1"/>
</dbReference>
<dbReference type="NCBIfam" id="NF001209">
    <property type="entry name" value="PRK00175.1"/>
    <property type="match status" value="1"/>
</dbReference>
<evidence type="ECO:0000259" key="2">
    <source>
        <dbReference type="Pfam" id="PF00561"/>
    </source>
</evidence>
<dbReference type="HAMAP" id="MF_00296">
    <property type="entry name" value="MetX_acyltransf"/>
    <property type="match status" value="1"/>
</dbReference>
<dbReference type="SUPFAM" id="SSF53474">
    <property type="entry name" value="alpha/beta-Hydrolases"/>
    <property type="match status" value="1"/>
</dbReference>
<dbReference type="GO" id="GO:0009086">
    <property type="term" value="P:methionine biosynthetic process"/>
    <property type="evidence" value="ECO:0007669"/>
    <property type="project" value="TreeGrafter"/>
</dbReference>
<dbReference type="GO" id="GO:0004414">
    <property type="term" value="F:homoserine O-acetyltransferase activity"/>
    <property type="evidence" value="ECO:0007669"/>
    <property type="project" value="TreeGrafter"/>
</dbReference>
<reference evidence="4" key="1">
    <citation type="submission" date="2015-10" db="EMBL/GenBank/DDBJ databases">
        <authorList>
            <person name="Devillers H."/>
        </authorList>
    </citation>
    <scope>NUCLEOTIDE SEQUENCE [LARGE SCALE GENOMIC DNA]</scope>
</reference>
<sequence length="497" mass="55400">MTLLMQSKMVLRSYPSLVRGLHRSLPRCSRSSNPAMQFPCLDKMEERSALLKKSTTSCSSADLTSSPSNEPVYGKVRSGFQIFKSNSPLFLDYGGVLPNFQIAYETWGTLNSDKSNAVLVHTGLSASSHAKSSESNPQPGWWEKFIGPGNPVLNTDKLFVICTNILGGCYGSTGPSSPDPADGAPYATRFPMLSVQDIIRGQQKLVKDCLGIDKLYASVGSSMGGMQSLAYAQQFPEAVEKVVTVSACARSHPSSIAMRHAQRQVLMADPHWSRGFYYPTEGDPNKILPHVGMKLAREIATVTYRSGPEWESRFGTERLDDERTPVLCPDFLIETYLDHQGEKFSLEYDPNSFLYLSKTMDLFDLSQSHQERSKRRRTEALEQHKHQNAGNMTARLSDEPYEPAKRRRTTTVEEAREDLRIGMEPIRGKNVLVVGVKSDGLFPFWQQREIVDLLGGGPEVEHVELDESQSLYGHDTFLLDLEHVGGSIGKFLMKGFN</sequence>
<dbReference type="InterPro" id="IPR008220">
    <property type="entry name" value="HAT_MetX-like"/>
</dbReference>
<dbReference type="Pfam" id="PF00561">
    <property type="entry name" value="Abhydrolase_1"/>
    <property type="match status" value="1"/>
</dbReference>
<gene>
    <name evidence="3" type="ORF">LAQU0_S10e01838g</name>
</gene>
<keyword evidence="4" id="KW-1185">Reference proteome</keyword>
<accession>A0A0P1KU55</accession>
<dbReference type="EMBL" id="LN890547">
    <property type="protein sequence ID" value="CUS23499.1"/>
    <property type="molecule type" value="Genomic_DNA"/>
</dbReference>
<evidence type="ECO:0000313" key="4">
    <source>
        <dbReference type="Proteomes" id="UP000236544"/>
    </source>
</evidence>
<dbReference type="GO" id="GO:0005739">
    <property type="term" value="C:mitochondrion"/>
    <property type="evidence" value="ECO:0007669"/>
    <property type="project" value="TreeGrafter"/>
</dbReference>
<dbReference type="AlphaFoldDB" id="A0A0P1KU55"/>
<dbReference type="GO" id="GO:0006535">
    <property type="term" value="P:cysteine biosynthetic process from serine"/>
    <property type="evidence" value="ECO:0007669"/>
    <property type="project" value="TreeGrafter"/>
</dbReference>
<evidence type="ECO:0000256" key="1">
    <source>
        <dbReference type="ARBA" id="ARBA00006886"/>
    </source>
</evidence>
<evidence type="ECO:0000313" key="3">
    <source>
        <dbReference type="EMBL" id="CUS23499.1"/>
    </source>
</evidence>
<dbReference type="InterPro" id="IPR000073">
    <property type="entry name" value="AB_hydrolase_1"/>
</dbReference>
<dbReference type="OrthoDB" id="444135at2759"/>
<dbReference type="PANTHER" id="PTHR32268:SF16">
    <property type="entry name" value="SERINE O-SUCCINYLTRANSFERASE"/>
    <property type="match status" value="1"/>
</dbReference>
<dbReference type="NCBIfam" id="TIGR01392">
    <property type="entry name" value="homoserO_Ac_trn"/>
    <property type="match status" value="1"/>
</dbReference>